<keyword evidence="2" id="KW-0677">Repeat</keyword>
<evidence type="ECO:0000256" key="1">
    <source>
        <dbReference type="ARBA" id="ARBA00009646"/>
    </source>
</evidence>
<comment type="similarity">
    <text evidence="1">Belongs to the beta/gamma-crystallin family.</text>
</comment>
<proteinExistence type="inferred from homology"/>
<dbReference type="Proteomes" id="UP000232003">
    <property type="component" value="Plasmid pNFSY08"/>
</dbReference>
<dbReference type="Pfam" id="PF00030">
    <property type="entry name" value="Crystall"/>
    <property type="match status" value="1"/>
</dbReference>
<name>A0A2K8T9K1_9NOSO</name>
<feature type="domain" description="Beta/gamma crystallin 'Greek key'" evidence="3">
    <location>
        <begin position="107"/>
        <end position="154"/>
    </location>
</feature>
<evidence type="ECO:0000313" key="5">
    <source>
        <dbReference type="Proteomes" id="UP000232003"/>
    </source>
</evidence>
<dbReference type="Gene3D" id="2.60.20.10">
    <property type="entry name" value="Crystallins"/>
    <property type="match status" value="1"/>
</dbReference>
<gene>
    <name evidence="4" type="ORF">COO91_10610</name>
</gene>
<sequence>MADVAKKEPPYLQLKAQSKTQERTMSNVNNHGVDMNKKTLAELSFSAVKELNDEVAATCSGGVFYKNSSDPDVIFFRDINFGGDRLGLNASTGDGDPNIGIENGGVNGFNDQASSIQILRGSWNFFTDSNFRGQATGILGPGNYNLGANNDAITSAFRVV</sequence>
<dbReference type="InterPro" id="IPR001064">
    <property type="entry name" value="Beta/gamma_crystallin"/>
</dbReference>
<dbReference type="KEGG" id="nfl:COO91_10610"/>
<dbReference type="SUPFAM" id="SSF49695">
    <property type="entry name" value="gamma-Crystallin-like"/>
    <property type="match status" value="1"/>
</dbReference>
<evidence type="ECO:0000256" key="2">
    <source>
        <dbReference type="ARBA" id="ARBA00022737"/>
    </source>
</evidence>
<reference evidence="4 5" key="1">
    <citation type="submission" date="2017-11" db="EMBL/GenBank/DDBJ databases">
        <title>Complete genome of a free-living desiccation-tolerant cyanobacterium and its photosynthetic adaptation to extreme terrestrial habitat.</title>
        <authorList>
            <person name="Shang J."/>
        </authorList>
    </citation>
    <scope>NUCLEOTIDE SEQUENCE [LARGE SCALE GENOMIC DNA]</scope>
    <source>
        <strain evidence="4 5">CCNUN1</strain>
        <plasmid evidence="5">pnfsy08</plasmid>
    </source>
</reference>
<dbReference type="EMBL" id="CP024793">
    <property type="protein sequence ID" value="AUB44387.1"/>
    <property type="molecule type" value="Genomic_DNA"/>
</dbReference>
<dbReference type="AlphaFoldDB" id="A0A2K8T9K1"/>
<protein>
    <submittedName>
        <fullName evidence="4">Gamma-crystallin-related</fullName>
    </submittedName>
</protein>
<accession>A0A2K8T9K1</accession>
<evidence type="ECO:0000313" key="4">
    <source>
        <dbReference type="EMBL" id="AUB44387.1"/>
    </source>
</evidence>
<organism evidence="4 5">
    <name type="scientific">Nostoc flagelliforme CCNUN1</name>
    <dbReference type="NCBI Taxonomy" id="2038116"/>
    <lineage>
        <taxon>Bacteria</taxon>
        <taxon>Bacillati</taxon>
        <taxon>Cyanobacteriota</taxon>
        <taxon>Cyanophyceae</taxon>
        <taxon>Nostocales</taxon>
        <taxon>Nostocaceae</taxon>
        <taxon>Nostoc</taxon>
    </lineage>
</organism>
<dbReference type="InterPro" id="IPR011024">
    <property type="entry name" value="G_crystallin-like"/>
</dbReference>
<keyword evidence="4" id="KW-0614">Plasmid</keyword>
<geneLocation type="plasmid" evidence="5">
    <name>pnfsy08</name>
</geneLocation>
<keyword evidence="5" id="KW-1185">Reference proteome</keyword>
<evidence type="ECO:0000259" key="3">
    <source>
        <dbReference type="Pfam" id="PF00030"/>
    </source>
</evidence>